<gene>
    <name evidence="1" type="ORF">ACFQPB_07030</name>
</gene>
<dbReference type="RefSeq" id="WP_382199052.1">
    <property type="nucleotide sequence ID" value="NZ_JBHTCA010000004.1"/>
</dbReference>
<reference evidence="2" key="1">
    <citation type="journal article" date="2019" name="Int. J. Syst. Evol. Microbiol.">
        <title>The Global Catalogue of Microorganisms (GCM) 10K type strain sequencing project: providing services to taxonomists for standard genome sequencing and annotation.</title>
        <authorList>
            <consortium name="The Broad Institute Genomics Platform"/>
            <consortium name="The Broad Institute Genome Sequencing Center for Infectious Disease"/>
            <person name="Wu L."/>
            <person name="Ma J."/>
        </authorList>
    </citation>
    <scope>NUCLEOTIDE SEQUENCE [LARGE SCALE GENOMIC DNA]</scope>
    <source>
        <strain evidence="2">CGMCC 1.12371</strain>
    </source>
</reference>
<evidence type="ECO:0000313" key="2">
    <source>
        <dbReference type="Proteomes" id="UP001596501"/>
    </source>
</evidence>
<comment type="caution">
    <text evidence="1">The sequence shown here is derived from an EMBL/GenBank/DDBJ whole genome shotgun (WGS) entry which is preliminary data.</text>
</comment>
<evidence type="ECO:0000313" key="1">
    <source>
        <dbReference type="EMBL" id="MFC7408610.1"/>
    </source>
</evidence>
<protein>
    <submittedName>
        <fullName evidence="1">ATPase with chaperone activity</fullName>
    </submittedName>
</protein>
<organism evidence="1 2">
    <name type="scientific">Hydrogenophaga atypica</name>
    <dbReference type="NCBI Taxonomy" id="249409"/>
    <lineage>
        <taxon>Bacteria</taxon>
        <taxon>Pseudomonadati</taxon>
        <taxon>Pseudomonadota</taxon>
        <taxon>Betaproteobacteria</taxon>
        <taxon>Burkholderiales</taxon>
        <taxon>Comamonadaceae</taxon>
        <taxon>Hydrogenophaga</taxon>
    </lineage>
</organism>
<sequence length="102" mass="11299">MSEDSQLLIPPSFIALYVPPGRIKPTLARDEIAQRYELCEDMAQMLTETASTMLVTLGITEQDVLARCRLGLRAEPAVVSADEAGWVVSRLAELMNWPAPLR</sequence>
<accession>A0ABW2QGM7</accession>
<dbReference type="Proteomes" id="UP001596501">
    <property type="component" value="Unassembled WGS sequence"/>
</dbReference>
<name>A0ABW2QGM7_9BURK</name>
<proteinExistence type="predicted"/>
<dbReference type="EMBL" id="JBHTCA010000004">
    <property type="protein sequence ID" value="MFC7408610.1"/>
    <property type="molecule type" value="Genomic_DNA"/>
</dbReference>
<keyword evidence="2" id="KW-1185">Reference proteome</keyword>